<sequence length="582" mass="63803">MQLTMEKEEEQIDCEAVVYQCGACDEQFSSLQEIEQHHSAEGGNMCPFMVAAAIQPHLDGSKSEVVVVSEDVALPESVVVSGDIIIPDDVALSEDVDDPEPMVVEAMPVLGHGHVCTICGSSFSSKFLLEAHVQSHRNNEQKVYVCELCKQKFCDSKKNKMPVITEVANEDVPLRPGPKGDCLDEDSAAGKGDIEGPSPIQSPKADGAGDDEDDSSFADMPPLESFEADKASKPKKEKKIVIEDEEPEKEVDEDGWLDVLGSGELKKRVIKPGQGKDSRPQRSNWVVLNLKGTLDNGTVFEEQKDWRIILGDMETVCGLDITLALMEKGEVAEIVIPARLGYGDKGREPDVPPKATLHYHVELLDTYPAKEESELPFQERLSIGDAKRERGNFWYGRGDYSNAAHCYRRALDFLDDMGLNLSESPADLQLLLDTRLKVYNNLTATQMKMEAYEAALKSVDFVLKVQPNNVKALYRKGKILASQGNVSEAVSVLKKALKLEPDTKIIQQELSRLMVRKEKEDRAEKAMYKRMFGGGSNSSTDGNTAGKGSRFGKIRNWALAAGGVAAAVAAIGVAAYRHLGTV</sequence>
<feature type="domain" description="PPIase FKBP-type" evidence="8">
    <location>
        <begin position="283"/>
        <end position="367"/>
    </location>
</feature>
<feature type="repeat" description="TPR" evidence="5">
    <location>
        <begin position="436"/>
        <end position="469"/>
    </location>
</feature>
<dbReference type="PANTHER" id="PTHR46512:SF1">
    <property type="entry name" value="PEPTIDYLPROLYL ISOMERASE"/>
    <property type="match status" value="1"/>
</dbReference>
<proteinExistence type="predicted"/>
<feature type="transmembrane region" description="Helical" evidence="7">
    <location>
        <begin position="557"/>
        <end position="576"/>
    </location>
</feature>
<feature type="repeat" description="TPR" evidence="5">
    <location>
        <begin position="470"/>
        <end position="503"/>
    </location>
</feature>
<dbReference type="Gene3D" id="1.25.40.10">
    <property type="entry name" value="Tetratricopeptide repeat domain"/>
    <property type="match status" value="1"/>
</dbReference>
<accession>A0AAQ4FEC4</accession>
<keyword evidence="2 5" id="KW-0802">TPR repeat</keyword>
<comment type="catalytic activity">
    <reaction evidence="4">
        <text>[protein]-peptidylproline (omega=180) = [protein]-peptidylproline (omega=0)</text>
        <dbReference type="Rhea" id="RHEA:16237"/>
        <dbReference type="Rhea" id="RHEA-COMP:10747"/>
        <dbReference type="Rhea" id="RHEA-COMP:10748"/>
        <dbReference type="ChEBI" id="CHEBI:83833"/>
        <dbReference type="ChEBI" id="CHEBI:83834"/>
        <dbReference type="EC" id="5.2.1.8"/>
    </reaction>
</comment>
<evidence type="ECO:0000259" key="9">
    <source>
        <dbReference type="PROSITE" id="PS50157"/>
    </source>
</evidence>
<keyword evidence="7" id="KW-0472">Membrane</keyword>
<feature type="region of interest" description="Disordered" evidence="6">
    <location>
        <begin position="168"/>
        <end position="254"/>
    </location>
</feature>
<keyword evidence="3" id="KW-0863">Zinc-finger</keyword>
<evidence type="ECO:0000256" key="7">
    <source>
        <dbReference type="SAM" id="Phobius"/>
    </source>
</evidence>
<evidence type="ECO:0000313" key="11">
    <source>
        <dbReference type="Proteomes" id="UP001321473"/>
    </source>
</evidence>
<evidence type="ECO:0000313" key="10">
    <source>
        <dbReference type="EMBL" id="KAK8785579.1"/>
    </source>
</evidence>
<evidence type="ECO:0000256" key="4">
    <source>
        <dbReference type="PROSITE-ProRule" id="PRU00277"/>
    </source>
</evidence>
<dbReference type="PROSITE" id="PS00028">
    <property type="entry name" value="ZINC_FINGER_C2H2_1"/>
    <property type="match status" value="1"/>
</dbReference>
<dbReference type="SUPFAM" id="SSF57667">
    <property type="entry name" value="beta-beta-alpha zinc fingers"/>
    <property type="match status" value="1"/>
</dbReference>
<feature type="compositionally biased region" description="Acidic residues" evidence="6">
    <location>
        <begin position="243"/>
        <end position="254"/>
    </location>
</feature>
<dbReference type="GO" id="GO:0005829">
    <property type="term" value="C:cytosol"/>
    <property type="evidence" value="ECO:0007669"/>
    <property type="project" value="TreeGrafter"/>
</dbReference>
<dbReference type="GO" id="GO:0044183">
    <property type="term" value="F:protein folding chaperone"/>
    <property type="evidence" value="ECO:0007669"/>
    <property type="project" value="TreeGrafter"/>
</dbReference>
<dbReference type="PANTHER" id="PTHR46512">
    <property type="entry name" value="PEPTIDYLPROLYL ISOMERASE"/>
    <property type="match status" value="1"/>
</dbReference>
<keyword evidence="4" id="KW-0413">Isomerase</keyword>
<evidence type="ECO:0000259" key="8">
    <source>
        <dbReference type="PROSITE" id="PS50059"/>
    </source>
</evidence>
<dbReference type="InterPro" id="IPR050754">
    <property type="entry name" value="FKBP4/5/8-like"/>
</dbReference>
<dbReference type="EMBL" id="JARKHS020003390">
    <property type="protein sequence ID" value="KAK8785579.1"/>
    <property type="molecule type" value="Genomic_DNA"/>
</dbReference>
<name>A0AAQ4FEC4_AMBAM</name>
<keyword evidence="3" id="KW-0862">Zinc</keyword>
<dbReference type="InterPro" id="IPR001179">
    <property type="entry name" value="PPIase_FKBP_dom"/>
</dbReference>
<keyword evidence="3" id="KW-0479">Metal-binding</keyword>
<evidence type="ECO:0000256" key="2">
    <source>
        <dbReference type="ARBA" id="ARBA00022803"/>
    </source>
</evidence>
<dbReference type="PROSITE" id="PS50157">
    <property type="entry name" value="ZINC_FINGER_C2H2_2"/>
    <property type="match status" value="1"/>
</dbReference>
<evidence type="ECO:0000256" key="5">
    <source>
        <dbReference type="PROSITE-ProRule" id="PRU00339"/>
    </source>
</evidence>
<gene>
    <name evidence="10" type="ORF">V5799_008057</name>
</gene>
<dbReference type="AlphaFoldDB" id="A0AAQ4FEC4"/>
<dbReference type="PROSITE" id="PS50059">
    <property type="entry name" value="FKBP_PPIASE"/>
    <property type="match status" value="1"/>
</dbReference>
<protein>
    <recommendedName>
        <fullName evidence="4">peptidylprolyl isomerase</fullName>
        <ecNumber evidence="4">5.2.1.8</ecNumber>
    </recommendedName>
</protein>
<feature type="compositionally biased region" description="Basic and acidic residues" evidence="6">
    <location>
        <begin position="227"/>
        <end position="242"/>
    </location>
</feature>
<dbReference type="InterPro" id="IPR011990">
    <property type="entry name" value="TPR-like_helical_dom_sf"/>
</dbReference>
<dbReference type="SUPFAM" id="SSF48452">
    <property type="entry name" value="TPR-like"/>
    <property type="match status" value="1"/>
</dbReference>
<keyword evidence="1" id="KW-0677">Repeat</keyword>
<dbReference type="Gene3D" id="3.10.50.40">
    <property type="match status" value="1"/>
</dbReference>
<dbReference type="GO" id="GO:0005740">
    <property type="term" value="C:mitochondrial envelope"/>
    <property type="evidence" value="ECO:0007669"/>
    <property type="project" value="TreeGrafter"/>
</dbReference>
<keyword evidence="4" id="KW-0697">Rotamase</keyword>
<dbReference type="GO" id="GO:0012505">
    <property type="term" value="C:endomembrane system"/>
    <property type="evidence" value="ECO:0007669"/>
    <property type="project" value="TreeGrafter"/>
</dbReference>
<dbReference type="GO" id="GO:0016020">
    <property type="term" value="C:membrane"/>
    <property type="evidence" value="ECO:0007669"/>
    <property type="project" value="TreeGrafter"/>
</dbReference>
<dbReference type="Pfam" id="PF13432">
    <property type="entry name" value="TPR_16"/>
    <property type="match status" value="1"/>
</dbReference>
<dbReference type="SMART" id="SM00028">
    <property type="entry name" value="TPR"/>
    <property type="match status" value="3"/>
</dbReference>
<organism evidence="10 11">
    <name type="scientific">Amblyomma americanum</name>
    <name type="common">Lone star tick</name>
    <dbReference type="NCBI Taxonomy" id="6943"/>
    <lineage>
        <taxon>Eukaryota</taxon>
        <taxon>Metazoa</taxon>
        <taxon>Ecdysozoa</taxon>
        <taxon>Arthropoda</taxon>
        <taxon>Chelicerata</taxon>
        <taxon>Arachnida</taxon>
        <taxon>Acari</taxon>
        <taxon>Parasitiformes</taxon>
        <taxon>Ixodida</taxon>
        <taxon>Ixodoidea</taxon>
        <taxon>Ixodidae</taxon>
        <taxon>Amblyomminae</taxon>
        <taxon>Amblyomma</taxon>
    </lineage>
</organism>
<dbReference type="InterPro" id="IPR019734">
    <property type="entry name" value="TPR_rpt"/>
</dbReference>
<dbReference type="Proteomes" id="UP001321473">
    <property type="component" value="Unassembled WGS sequence"/>
</dbReference>
<dbReference type="GO" id="GO:0043066">
    <property type="term" value="P:negative regulation of apoptotic process"/>
    <property type="evidence" value="ECO:0007669"/>
    <property type="project" value="TreeGrafter"/>
</dbReference>
<dbReference type="SMART" id="SM00355">
    <property type="entry name" value="ZnF_C2H2"/>
    <property type="match status" value="2"/>
</dbReference>
<dbReference type="EC" id="5.2.1.8" evidence="4"/>
<dbReference type="PROSITE" id="PS50005">
    <property type="entry name" value="TPR"/>
    <property type="match status" value="2"/>
</dbReference>
<comment type="caution">
    <text evidence="10">The sequence shown here is derived from an EMBL/GenBank/DDBJ whole genome shotgun (WGS) entry which is preliminary data.</text>
</comment>
<dbReference type="SUPFAM" id="SSF54534">
    <property type="entry name" value="FKBP-like"/>
    <property type="match status" value="1"/>
</dbReference>
<dbReference type="PROSITE" id="PS50293">
    <property type="entry name" value="TPR_REGION"/>
    <property type="match status" value="1"/>
</dbReference>
<dbReference type="InterPro" id="IPR046357">
    <property type="entry name" value="PPIase_dom_sf"/>
</dbReference>
<dbReference type="InterPro" id="IPR013087">
    <property type="entry name" value="Znf_C2H2_type"/>
</dbReference>
<evidence type="ECO:0000256" key="3">
    <source>
        <dbReference type="PROSITE-ProRule" id="PRU00042"/>
    </source>
</evidence>
<evidence type="ECO:0000256" key="1">
    <source>
        <dbReference type="ARBA" id="ARBA00022737"/>
    </source>
</evidence>
<keyword evidence="11" id="KW-1185">Reference proteome</keyword>
<dbReference type="GO" id="GO:0003755">
    <property type="term" value="F:peptidyl-prolyl cis-trans isomerase activity"/>
    <property type="evidence" value="ECO:0007669"/>
    <property type="project" value="UniProtKB-KW"/>
</dbReference>
<dbReference type="Gene3D" id="3.30.160.60">
    <property type="entry name" value="Classic Zinc Finger"/>
    <property type="match status" value="1"/>
</dbReference>
<dbReference type="GO" id="GO:0008270">
    <property type="term" value="F:zinc ion binding"/>
    <property type="evidence" value="ECO:0007669"/>
    <property type="project" value="UniProtKB-KW"/>
</dbReference>
<dbReference type="Pfam" id="PF00254">
    <property type="entry name" value="FKBP_C"/>
    <property type="match status" value="1"/>
</dbReference>
<feature type="domain" description="C2H2-type" evidence="9">
    <location>
        <begin position="114"/>
        <end position="141"/>
    </location>
</feature>
<evidence type="ECO:0000256" key="6">
    <source>
        <dbReference type="SAM" id="MobiDB-lite"/>
    </source>
</evidence>
<reference evidence="10 11" key="1">
    <citation type="journal article" date="2023" name="Arcadia Sci">
        <title>De novo assembly of a long-read Amblyomma americanum tick genome.</title>
        <authorList>
            <person name="Chou S."/>
            <person name="Poskanzer K.E."/>
            <person name="Rollins M."/>
            <person name="Thuy-Boun P.S."/>
        </authorList>
    </citation>
    <scope>NUCLEOTIDE SEQUENCE [LARGE SCALE GENOMIC DNA]</scope>
    <source>
        <strain evidence="10">F_SG_1</strain>
        <tissue evidence="10">Salivary glands</tissue>
    </source>
</reference>
<dbReference type="InterPro" id="IPR036236">
    <property type="entry name" value="Znf_C2H2_sf"/>
</dbReference>
<keyword evidence="7" id="KW-0812">Transmembrane</keyword>
<keyword evidence="7" id="KW-1133">Transmembrane helix</keyword>